<dbReference type="Proteomes" id="UP000800035">
    <property type="component" value="Unassembled WGS sequence"/>
</dbReference>
<evidence type="ECO:0000259" key="8">
    <source>
        <dbReference type="Pfam" id="PF20684"/>
    </source>
</evidence>
<evidence type="ECO:0000256" key="4">
    <source>
        <dbReference type="ARBA" id="ARBA00023136"/>
    </source>
</evidence>
<evidence type="ECO:0000256" key="2">
    <source>
        <dbReference type="ARBA" id="ARBA00022692"/>
    </source>
</evidence>
<evidence type="ECO:0000256" key="5">
    <source>
        <dbReference type="ARBA" id="ARBA00038359"/>
    </source>
</evidence>
<evidence type="ECO:0000256" key="7">
    <source>
        <dbReference type="SAM" id="Phobius"/>
    </source>
</evidence>
<feature type="domain" description="Rhodopsin" evidence="8">
    <location>
        <begin position="44"/>
        <end position="281"/>
    </location>
</feature>
<dbReference type="Pfam" id="PF20684">
    <property type="entry name" value="Fung_rhodopsin"/>
    <property type="match status" value="1"/>
</dbReference>
<feature type="transmembrane region" description="Helical" evidence="7">
    <location>
        <begin position="100"/>
        <end position="126"/>
    </location>
</feature>
<feature type="compositionally biased region" description="Basic and acidic residues" evidence="6">
    <location>
        <begin position="361"/>
        <end position="370"/>
    </location>
</feature>
<keyword evidence="10" id="KW-1185">Reference proteome</keyword>
<dbReference type="GO" id="GO:0016020">
    <property type="term" value="C:membrane"/>
    <property type="evidence" value="ECO:0007669"/>
    <property type="project" value="UniProtKB-SubCell"/>
</dbReference>
<keyword evidence="2 7" id="KW-0812">Transmembrane</keyword>
<evidence type="ECO:0000256" key="3">
    <source>
        <dbReference type="ARBA" id="ARBA00022989"/>
    </source>
</evidence>
<gene>
    <name evidence="9" type="ORF">CC80DRAFT_513805</name>
</gene>
<feature type="region of interest" description="Disordered" evidence="6">
    <location>
        <begin position="306"/>
        <end position="326"/>
    </location>
</feature>
<feature type="transmembrane region" description="Helical" evidence="7">
    <location>
        <begin position="24"/>
        <end position="48"/>
    </location>
</feature>
<feature type="transmembrane region" description="Helical" evidence="7">
    <location>
        <begin position="138"/>
        <end position="161"/>
    </location>
</feature>
<dbReference type="InterPro" id="IPR052337">
    <property type="entry name" value="SAT4-like"/>
</dbReference>
<keyword evidence="4 7" id="KW-0472">Membrane</keyword>
<accession>A0A6A5U653</accession>
<organism evidence="9 10">
    <name type="scientific">Byssothecium circinans</name>
    <dbReference type="NCBI Taxonomy" id="147558"/>
    <lineage>
        <taxon>Eukaryota</taxon>
        <taxon>Fungi</taxon>
        <taxon>Dikarya</taxon>
        <taxon>Ascomycota</taxon>
        <taxon>Pezizomycotina</taxon>
        <taxon>Dothideomycetes</taxon>
        <taxon>Pleosporomycetidae</taxon>
        <taxon>Pleosporales</taxon>
        <taxon>Massarineae</taxon>
        <taxon>Massarinaceae</taxon>
        <taxon>Byssothecium</taxon>
    </lineage>
</organism>
<dbReference type="OrthoDB" id="5342292at2759"/>
<protein>
    <recommendedName>
        <fullName evidence="8">Rhodopsin domain-containing protein</fullName>
    </recommendedName>
</protein>
<reference evidence="9" key="1">
    <citation type="journal article" date="2020" name="Stud. Mycol.">
        <title>101 Dothideomycetes genomes: a test case for predicting lifestyles and emergence of pathogens.</title>
        <authorList>
            <person name="Haridas S."/>
            <person name="Albert R."/>
            <person name="Binder M."/>
            <person name="Bloem J."/>
            <person name="Labutti K."/>
            <person name="Salamov A."/>
            <person name="Andreopoulos B."/>
            <person name="Baker S."/>
            <person name="Barry K."/>
            <person name="Bills G."/>
            <person name="Bluhm B."/>
            <person name="Cannon C."/>
            <person name="Castanera R."/>
            <person name="Culley D."/>
            <person name="Daum C."/>
            <person name="Ezra D."/>
            <person name="Gonzalez J."/>
            <person name="Henrissat B."/>
            <person name="Kuo A."/>
            <person name="Liang C."/>
            <person name="Lipzen A."/>
            <person name="Lutzoni F."/>
            <person name="Magnuson J."/>
            <person name="Mondo S."/>
            <person name="Nolan M."/>
            <person name="Ohm R."/>
            <person name="Pangilinan J."/>
            <person name="Park H.-J."/>
            <person name="Ramirez L."/>
            <person name="Alfaro M."/>
            <person name="Sun H."/>
            <person name="Tritt A."/>
            <person name="Yoshinaga Y."/>
            <person name="Zwiers L.-H."/>
            <person name="Turgeon B."/>
            <person name="Goodwin S."/>
            <person name="Spatafora J."/>
            <person name="Crous P."/>
            <person name="Grigoriev I."/>
        </authorList>
    </citation>
    <scope>NUCLEOTIDE SEQUENCE</scope>
    <source>
        <strain evidence="9">CBS 675.92</strain>
    </source>
</reference>
<dbReference type="PANTHER" id="PTHR33048">
    <property type="entry name" value="PTH11-LIKE INTEGRAL MEMBRANE PROTEIN (AFU_ORTHOLOGUE AFUA_5G11245)"/>
    <property type="match status" value="1"/>
</dbReference>
<comment type="subcellular location">
    <subcellularLocation>
        <location evidence="1">Membrane</location>
        <topology evidence="1">Multi-pass membrane protein</topology>
    </subcellularLocation>
</comment>
<feature type="transmembrane region" description="Helical" evidence="7">
    <location>
        <begin position="181"/>
        <end position="205"/>
    </location>
</feature>
<dbReference type="InterPro" id="IPR049326">
    <property type="entry name" value="Rhodopsin_dom_fungi"/>
</dbReference>
<dbReference type="AlphaFoldDB" id="A0A6A5U653"/>
<evidence type="ECO:0000313" key="9">
    <source>
        <dbReference type="EMBL" id="KAF1960158.1"/>
    </source>
</evidence>
<evidence type="ECO:0000313" key="10">
    <source>
        <dbReference type="Proteomes" id="UP000800035"/>
    </source>
</evidence>
<feature type="region of interest" description="Disordered" evidence="6">
    <location>
        <begin position="339"/>
        <end position="396"/>
    </location>
</feature>
<proteinExistence type="inferred from homology"/>
<feature type="transmembrane region" description="Helical" evidence="7">
    <location>
        <begin position="217"/>
        <end position="238"/>
    </location>
</feature>
<name>A0A6A5U653_9PLEO</name>
<sequence>MVEYGMEPPPGVIPNHENPEKTVYLASVVTQVLCITLVGAILCLRIYTRVHILGNFQLEDWLITVGFALAVGYSVVALVMNHFGGGINQWEVEKEKITPFGITVYCTLVLYGPCCFAIKASILVFLARVFAPIKRAVLMLRIILACLFTYYLLVLALKSAICRPVSKFWRPEISGECFNQRSLILADSVISVLSDAILFVAPLPLTCNLHMKARKRVKVAAVFSAGGLAVVCSAVRLVDIVRNGMSENQTLVFMRVNLWGIAEVYIGIITACMPVLPALWKRHFGRDRSTGYSRYDYSASRSLDAMSSRRTGKRSTMHTQKTTPDFGSDENILIGDMLKGRDHGRKGTYSGATVSGTESSASREREREVPPPRYPSPTFSSDVAITKTVEIEQTYE</sequence>
<keyword evidence="3 7" id="KW-1133">Transmembrane helix</keyword>
<feature type="transmembrane region" description="Helical" evidence="7">
    <location>
        <begin position="60"/>
        <end position="80"/>
    </location>
</feature>
<dbReference type="EMBL" id="ML976983">
    <property type="protein sequence ID" value="KAF1960158.1"/>
    <property type="molecule type" value="Genomic_DNA"/>
</dbReference>
<evidence type="ECO:0000256" key="1">
    <source>
        <dbReference type="ARBA" id="ARBA00004141"/>
    </source>
</evidence>
<dbReference type="PANTHER" id="PTHR33048:SF159">
    <property type="entry name" value="MEMBRANE PROTEIN, PUTATIVE (AFU_ORTHOLOGUE AFUA_5G02860)-RELATED"/>
    <property type="match status" value="1"/>
</dbReference>
<comment type="similarity">
    <text evidence="5">Belongs to the SAT4 family.</text>
</comment>
<evidence type="ECO:0000256" key="6">
    <source>
        <dbReference type="SAM" id="MobiDB-lite"/>
    </source>
</evidence>
<feature type="transmembrane region" description="Helical" evidence="7">
    <location>
        <begin position="258"/>
        <end position="280"/>
    </location>
</feature>